<organism evidence="12 13">
    <name type="scientific">Seminavis robusta</name>
    <dbReference type="NCBI Taxonomy" id="568900"/>
    <lineage>
        <taxon>Eukaryota</taxon>
        <taxon>Sar</taxon>
        <taxon>Stramenopiles</taxon>
        <taxon>Ochrophyta</taxon>
        <taxon>Bacillariophyta</taxon>
        <taxon>Bacillariophyceae</taxon>
        <taxon>Bacillariophycidae</taxon>
        <taxon>Naviculales</taxon>
        <taxon>Naviculaceae</taxon>
        <taxon>Seminavis</taxon>
    </lineage>
</organism>
<evidence type="ECO:0000313" key="13">
    <source>
        <dbReference type="Proteomes" id="UP001153069"/>
    </source>
</evidence>
<keyword evidence="5" id="KW-0862">Zinc</keyword>
<reference evidence="12" key="1">
    <citation type="submission" date="2020-06" db="EMBL/GenBank/DDBJ databases">
        <authorList>
            <consortium name="Plant Systems Biology data submission"/>
        </authorList>
    </citation>
    <scope>NUCLEOTIDE SEQUENCE</scope>
    <source>
        <strain evidence="12">D6</strain>
    </source>
</reference>
<dbReference type="InterPro" id="IPR001431">
    <property type="entry name" value="Pept_M16_Zn_BS"/>
</dbReference>
<feature type="region of interest" description="Disordered" evidence="7">
    <location>
        <begin position="312"/>
        <end position="333"/>
    </location>
</feature>
<comment type="similarity">
    <text evidence="1">Belongs to the peptidase M16 family.</text>
</comment>
<evidence type="ECO:0000259" key="11">
    <source>
        <dbReference type="Pfam" id="PF22456"/>
    </source>
</evidence>
<evidence type="ECO:0000313" key="12">
    <source>
        <dbReference type="EMBL" id="CAB9506234.1"/>
    </source>
</evidence>
<feature type="region of interest" description="Disordered" evidence="7">
    <location>
        <begin position="69"/>
        <end position="106"/>
    </location>
</feature>
<feature type="domain" description="Peptidase M16 middle/third" evidence="10">
    <location>
        <begin position="474"/>
        <end position="630"/>
    </location>
</feature>
<dbReference type="AlphaFoldDB" id="A0A9N8DSM9"/>
<keyword evidence="2" id="KW-0645">Protease</keyword>
<comment type="caution">
    <text evidence="12">The sequence shown here is derived from an EMBL/GenBank/DDBJ whole genome shotgun (WGS) entry which is preliminary data.</text>
</comment>
<dbReference type="Pfam" id="PF00675">
    <property type="entry name" value="Peptidase_M16"/>
    <property type="match status" value="1"/>
</dbReference>
<dbReference type="SUPFAM" id="SSF63411">
    <property type="entry name" value="LuxS/MPP-like metallohydrolase"/>
    <property type="match status" value="4"/>
</dbReference>
<evidence type="ECO:0000259" key="9">
    <source>
        <dbReference type="Pfam" id="PF05193"/>
    </source>
</evidence>
<dbReference type="OrthoDB" id="952271at2759"/>
<dbReference type="Gene3D" id="3.30.830.10">
    <property type="entry name" value="Metalloenzyme, LuxS/M16 peptidase-like"/>
    <property type="match status" value="4"/>
</dbReference>
<evidence type="ECO:0000256" key="2">
    <source>
        <dbReference type="ARBA" id="ARBA00022670"/>
    </source>
</evidence>
<dbReference type="InterPro" id="IPR054734">
    <property type="entry name" value="PqqF-like_C_4"/>
</dbReference>
<name>A0A9N8DSM9_9STRA</name>
<dbReference type="InterPro" id="IPR007863">
    <property type="entry name" value="Peptidase_M16_C"/>
</dbReference>
<evidence type="ECO:0000256" key="7">
    <source>
        <dbReference type="SAM" id="MobiDB-lite"/>
    </source>
</evidence>
<dbReference type="InterPro" id="IPR011249">
    <property type="entry name" value="Metalloenz_LuxS/M16"/>
</dbReference>
<accession>A0A9N8DSM9</accession>
<evidence type="ECO:0000256" key="3">
    <source>
        <dbReference type="ARBA" id="ARBA00022723"/>
    </source>
</evidence>
<keyword evidence="13" id="KW-1185">Reference proteome</keyword>
<sequence length="1222" mass="137493">MDSTTVPMVLTGSAKDEEGKGKNVPVQVGPDLNPSKAPLDKKVYRQILLPNGLRAVLVSDVAAMNQIQSEGVMVLDPEDDDEEEEDEDGEDMKTPESDDEDDEDEGGASWLRDAAAALTVGVGSFSDPPDCLGLAHFLEHLLFMGSEKYPVENDYDVYMSKHGGSDNAYTESENTTYYFSIPQEYLMGALDRLAQFFIAPLLLKSGVDRELKAIESEYQLNKQSDHVRLQQLWGATCDNPKHPFSQFQWGNIKSLKEIPERENVDPLVRLREFYDEHYYASNMRLVVVGAYSLDQLEDMVIKCYKDVPALPRKKQNGGKSPAPSWESSSHSPIQKLGGPFAASSFRMYRIIPVKDRHNLSITWQLPPQLGHWKTKPCDYIAHLLGHEAEGSLLSSLKKKSWVTTCVAGAGHDGMENASSHTLFTMTFTLSIEGVDHWPAIIAELYTYIGMLRSYGTTLPEWIYSELHSLHEFAYRYADEPSPEDLVEGLVEDFAPHLNLPSERLLDGSHLLFHYDPQEIQDLLVLFNPENARVDFFSSTFGRASDFEETKTDSEPFDVLEASVKFNREAVGSPKQEPWFGTYYWVQDIDPELVTKWKDLSCPQKPPQDSMLSLPPKNPYVPSNFDIKPTPPDDCDHPLLNCSLKFCIPVGKQKQWLPGTVTKFNSLKNEILVSYEDEDEKWHKLDCQAADLSRTCGHEGTLDKKKIKFKVVAVPKDGEGAVRKFGDESDENVLEGTQFPAIPPAKVESHLPQLVRSSQKLKLWHMQDRTFLRPIAELRVAVFSNLVNESPLHRACAELVVQLCYDVLTETVYMATLCDLHSTIESSENGFGFRVNGFDDKLLSLFEVVFRRLMSFRGRTAQDGLPDGIEDARFSVAMEMLQRKYQNSAMEALSMASGVRVRCICPGTWSSAQKSATVATLELPTFVEIASSLLENISVQSFFHGNVDVAGANAAADLIEDMLTSSGSGVLPKKKYYYEFVAKIPPSNEPVIATVPSKDLESGNTAVEYYFQIGKDDINDRVIIDMLVHLMEEPLYNQLRTKEQYGYRVSCDSRWTVGIMGLKFVVVTATHSAADATDRINKFLVDFRQDLEKMTNEEYMANLVSLAKDKLDMFNSLAEETSSFWAEIRDGRFDWEVNRNEALALRGLEKSTVLDAFDKWLNPNTKRRMLVVQAICAPQNGTESEASRGRPSVDPSEVSSFVDARVKDFHQLCKQQTWGKVYA</sequence>
<feature type="domain" description="Peptidase M16 C-terminal" evidence="9">
    <location>
        <begin position="269"/>
        <end position="455"/>
    </location>
</feature>
<evidence type="ECO:0000256" key="4">
    <source>
        <dbReference type="ARBA" id="ARBA00022801"/>
    </source>
</evidence>
<keyword evidence="3" id="KW-0479">Metal-binding</keyword>
<dbReference type="GO" id="GO:0006508">
    <property type="term" value="P:proteolysis"/>
    <property type="evidence" value="ECO:0007669"/>
    <property type="project" value="UniProtKB-KW"/>
</dbReference>
<feature type="domain" description="Peptidase M16 N-terminal" evidence="8">
    <location>
        <begin position="114"/>
        <end position="234"/>
    </location>
</feature>
<keyword evidence="4" id="KW-0378">Hydrolase</keyword>
<dbReference type="InterPro" id="IPR050626">
    <property type="entry name" value="Peptidase_M16"/>
</dbReference>
<feature type="compositionally biased region" description="Acidic residues" evidence="7">
    <location>
        <begin position="97"/>
        <end position="106"/>
    </location>
</feature>
<evidence type="ECO:0000259" key="10">
    <source>
        <dbReference type="Pfam" id="PF16187"/>
    </source>
</evidence>
<keyword evidence="6" id="KW-0482">Metalloprotease</keyword>
<evidence type="ECO:0000256" key="5">
    <source>
        <dbReference type="ARBA" id="ARBA00022833"/>
    </source>
</evidence>
<dbReference type="Proteomes" id="UP001153069">
    <property type="component" value="Unassembled WGS sequence"/>
</dbReference>
<evidence type="ECO:0000256" key="6">
    <source>
        <dbReference type="ARBA" id="ARBA00023049"/>
    </source>
</evidence>
<feature type="compositionally biased region" description="Low complexity" evidence="7">
    <location>
        <begin position="320"/>
        <end position="332"/>
    </location>
</feature>
<feature type="domain" description="Coenzyme PQQ synthesis protein F-like C-terminal lobe" evidence="11">
    <location>
        <begin position="1025"/>
        <end position="1124"/>
    </location>
</feature>
<evidence type="ECO:0000259" key="8">
    <source>
        <dbReference type="Pfam" id="PF00675"/>
    </source>
</evidence>
<dbReference type="InterPro" id="IPR032632">
    <property type="entry name" value="Peptidase_M16_M"/>
</dbReference>
<evidence type="ECO:0000256" key="1">
    <source>
        <dbReference type="ARBA" id="ARBA00007261"/>
    </source>
</evidence>
<dbReference type="GO" id="GO:0005737">
    <property type="term" value="C:cytoplasm"/>
    <property type="evidence" value="ECO:0007669"/>
    <property type="project" value="UniProtKB-ARBA"/>
</dbReference>
<feature type="domain" description="Peptidase M16 middle/third" evidence="10">
    <location>
        <begin position="746"/>
        <end position="914"/>
    </location>
</feature>
<dbReference type="PANTHER" id="PTHR43690:SF18">
    <property type="entry name" value="INSULIN-DEGRADING ENZYME-RELATED"/>
    <property type="match status" value="1"/>
</dbReference>
<dbReference type="GO" id="GO:0046872">
    <property type="term" value="F:metal ion binding"/>
    <property type="evidence" value="ECO:0007669"/>
    <property type="project" value="UniProtKB-KW"/>
</dbReference>
<dbReference type="Pfam" id="PF05193">
    <property type="entry name" value="Peptidase_M16_C"/>
    <property type="match status" value="1"/>
</dbReference>
<proteinExistence type="inferred from homology"/>
<dbReference type="PANTHER" id="PTHR43690">
    <property type="entry name" value="NARDILYSIN"/>
    <property type="match status" value="1"/>
</dbReference>
<gene>
    <name evidence="12" type="ORF">SEMRO_259_G101350.1</name>
</gene>
<dbReference type="InterPro" id="IPR011765">
    <property type="entry name" value="Pept_M16_N"/>
</dbReference>
<protein>
    <submittedName>
        <fullName evidence="12">Degrading enzyme-like 1, peroxisomal</fullName>
    </submittedName>
</protein>
<dbReference type="GO" id="GO:0004222">
    <property type="term" value="F:metalloendopeptidase activity"/>
    <property type="evidence" value="ECO:0007669"/>
    <property type="project" value="InterPro"/>
</dbReference>
<dbReference type="Pfam" id="PF22456">
    <property type="entry name" value="PqqF-like_C_4"/>
    <property type="match status" value="1"/>
</dbReference>
<dbReference type="FunFam" id="3.30.830.10:FF:000005">
    <property type="entry name" value="nardilysin isoform X1"/>
    <property type="match status" value="1"/>
</dbReference>
<dbReference type="EMBL" id="CAICTM010000258">
    <property type="protein sequence ID" value="CAB9506234.1"/>
    <property type="molecule type" value="Genomic_DNA"/>
</dbReference>
<dbReference type="Pfam" id="PF16187">
    <property type="entry name" value="Peptidase_M16_M"/>
    <property type="match status" value="2"/>
</dbReference>
<dbReference type="PROSITE" id="PS00143">
    <property type="entry name" value="INSULINASE"/>
    <property type="match status" value="1"/>
</dbReference>
<feature type="compositionally biased region" description="Acidic residues" evidence="7">
    <location>
        <begin position="76"/>
        <end position="90"/>
    </location>
</feature>
<feature type="region of interest" description="Disordered" evidence="7">
    <location>
        <begin position="1"/>
        <end position="37"/>
    </location>
</feature>